<dbReference type="AlphaFoldDB" id="A0A0N4W7G4"/>
<dbReference type="OMA" id="EETEYTW"/>
<dbReference type="EMBL" id="UZAF01016432">
    <property type="protein sequence ID" value="VDO27874.1"/>
    <property type="molecule type" value="Genomic_DNA"/>
</dbReference>
<proteinExistence type="predicted"/>
<dbReference type="WBParaSite" id="HPLM_0000607001-mRNA-1">
    <property type="protein sequence ID" value="HPLM_0000607001-mRNA-1"/>
    <property type="gene ID" value="HPLM_0000607001"/>
</dbReference>
<sequence>MSVANIEIEEFNESFDDLLLDNDNEAFGGLDGDDMAPVGVSDTDDSDSGISDGDYDERAENIPMNDAQTYDRWAFSEPVGSSPEV</sequence>
<protein>
    <submittedName>
        <fullName evidence="4">Clathrin light chain</fullName>
    </submittedName>
</protein>
<name>A0A0N4W7G4_HAEPC</name>
<accession>A0A0N4W7G4</accession>
<organism evidence="4">
    <name type="scientific">Haemonchus placei</name>
    <name type="common">Barber's pole worm</name>
    <dbReference type="NCBI Taxonomy" id="6290"/>
    <lineage>
        <taxon>Eukaryota</taxon>
        <taxon>Metazoa</taxon>
        <taxon>Ecdysozoa</taxon>
        <taxon>Nematoda</taxon>
        <taxon>Chromadorea</taxon>
        <taxon>Rhabditida</taxon>
        <taxon>Rhabditina</taxon>
        <taxon>Rhabditomorpha</taxon>
        <taxon>Strongyloidea</taxon>
        <taxon>Trichostrongylidae</taxon>
        <taxon>Haemonchus</taxon>
    </lineage>
</organism>
<keyword evidence="3" id="KW-1185">Reference proteome</keyword>
<dbReference type="OrthoDB" id="5875880at2759"/>
<evidence type="ECO:0000313" key="2">
    <source>
        <dbReference type="EMBL" id="VDO27874.1"/>
    </source>
</evidence>
<gene>
    <name evidence="2" type="ORF">HPLM_LOCUS6062</name>
</gene>
<dbReference type="Proteomes" id="UP000268014">
    <property type="component" value="Unassembled WGS sequence"/>
</dbReference>
<evidence type="ECO:0000313" key="3">
    <source>
        <dbReference type="Proteomes" id="UP000268014"/>
    </source>
</evidence>
<reference evidence="4" key="1">
    <citation type="submission" date="2017-02" db="UniProtKB">
        <authorList>
            <consortium name="WormBaseParasite"/>
        </authorList>
    </citation>
    <scope>IDENTIFICATION</scope>
</reference>
<evidence type="ECO:0000256" key="1">
    <source>
        <dbReference type="SAM" id="MobiDB-lite"/>
    </source>
</evidence>
<reference evidence="2 3" key="2">
    <citation type="submission" date="2018-11" db="EMBL/GenBank/DDBJ databases">
        <authorList>
            <consortium name="Pathogen Informatics"/>
        </authorList>
    </citation>
    <scope>NUCLEOTIDE SEQUENCE [LARGE SCALE GENOMIC DNA]</scope>
    <source>
        <strain evidence="2 3">MHpl1</strain>
    </source>
</reference>
<evidence type="ECO:0000313" key="4">
    <source>
        <dbReference type="WBParaSite" id="HPLM_0000607001-mRNA-1"/>
    </source>
</evidence>
<feature type="compositionally biased region" description="Acidic residues" evidence="1">
    <location>
        <begin position="42"/>
        <end position="57"/>
    </location>
</feature>
<feature type="region of interest" description="Disordered" evidence="1">
    <location>
        <begin position="29"/>
        <end position="85"/>
    </location>
</feature>